<name>A0ABQ6N4H2_9STRA</name>
<feature type="domain" description="Cyclic nucleotide-binding" evidence="15">
    <location>
        <begin position="126"/>
        <end position="238"/>
    </location>
</feature>
<dbReference type="EMBL" id="BRYB01002135">
    <property type="protein sequence ID" value="GMI40223.1"/>
    <property type="molecule type" value="Genomic_DNA"/>
</dbReference>
<keyword evidence="6" id="KW-0217">Developmental protein</keyword>
<proteinExistence type="inferred from homology"/>
<evidence type="ECO:0000313" key="16">
    <source>
        <dbReference type="EMBL" id="GMI40223.1"/>
    </source>
</evidence>
<organism evidence="16 17">
    <name type="scientific">Tetraparma gracilis</name>
    <dbReference type="NCBI Taxonomy" id="2962635"/>
    <lineage>
        <taxon>Eukaryota</taxon>
        <taxon>Sar</taxon>
        <taxon>Stramenopiles</taxon>
        <taxon>Ochrophyta</taxon>
        <taxon>Bolidophyceae</taxon>
        <taxon>Parmales</taxon>
        <taxon>Triparmaceae</taxon>
        <taxon>Tetraparma</taxon>
    </lineage>
</organism>
<keyword evidence="11 14" id="KW-1133">Transmembrane helix</keyword>
<dbReference type="SUPFAM" id="SSF51206">
    <property type="entry name" value="cAMP-binding domain-like"/>
    <property type="match status" value="1"/>
</dbReference>
<keyword evidence="9" id="KW-0130">Cell adhesion</keyword>
<evidence type="ECO:0000259" key="15">
    <source>
        <dbReference type="PROSITE" id="PS50042"/>
    </source>
</evidence>
<dbReference type="InterPro" id="IPR055272">
    <property type="entry name" value="POPDC1-3_dom"/>
</dbReference>
<comment type="subcellular location">
    <subcellularLocation>
        <location evidence="3">Cell junction</location>
        <location evidence="3">Tight junction</location>
    </subcellularLocation>
    <subcellularLocation>
        <location evidence="1">Lateral cell membrane</location>
    </subcellularLocation>
    <subcellularLocation>
        <location evidence="2">Membrane</location>
        <topology evidence="2">Multi-pass membrane protein</topology>
    </subcellularLocation>
</comment>
<feature type="transmembrane region" description="Helical" evidence="14">
    <location>
        <begin position="29"/>
        <end position="50"/>
    </location>
</feature>
<dbReference type="Pfam" id="PF00027">
    <property type="entry name" value="cNMP_binding"/>
    <property type="match status" value="1"/>
</dbReference>
<protein>
    <recommendedName>
        <fullName evidence="15">Cyclic nucleotide-binding domain-containing protein</fullName>
    </recommendedName>
</protein>
<comment type="caution">
    <text evidence="16">The sequence shown here is derived from an EMBL/GenBank/DDBJ whole genome shotgun (WGS) entry which is preliminary data.</text>
</comment>
<dbReference type="Gene3D" id="2.60.120.10">
    <property type="entry name" value="Jelly Rolls"/>
    <property type="match status" value="1"/>
</dbReference>
<dbReference type="PANTHER" id="PTHR12101:SF17">
    <property type="entry name" value="BLOOD VESSEL EPICARDIAL SUBSTANCE"/>
    <property type="match status" value="1"/>
</dbReference>
<evidence type="ECO:0000256" key="12">
    <source>
        <dbReference type="ARBA" id="ARBA00023136"/>
    </source>
</evidence>
<evidence type="ECO:0000256" key="6">
    <source>
        <dbReference type="ARBA" id="ARBA00022473"/>
    </source>
</evidence>
<reference evidence="16 17" key="1">
    <citation type="journal article" date="2023" name="Commun. Biol.">
        <title>Genome analysis of Parmales, the sister group of diatoms, reveals the evolutionary specialization of diatoms from phago-mixotrophs to photoautotrophs.</title>
        <authorList>
            <person name="Ban H."/>
            <person name="Sato S."/>
            <person name="Yoshikawa S."/>
            <person name="Yamada K."/>
            <person name="Nakamura Y."/>
            <person name="Ichinomiya M."/>
            <person name="Sato N."/>
            <person name="Blanc-Mathieu R."/>
            <person name="Endo H."/>
            <person name="Kuwata A."/>
            <person name="Ogata H."/>
        </authorList>
    </citation>
    <scope>NUCLEOTIDE SEQUENCE [LARGE SCALE GENOMIC DNA]</scope>
</reference>
<dbReference type="Pfam" id="PF04831">
    <property type="entry name" value="POPDC1-3"/>
    <property type="match status" value="1"/>
</dbReference>
<keyword evidence="12 14" id="KW-0472">Membrane</keyword>
<evidence type="ECO:0000256" key="11">
    <source>
        <dbReference type="ARBA" id="ARBA00022989"/>
    </source>
</evidence>
<evidence type="ECO:0000256" key="9">
    <source>
        <dbReference type="ARBA" id="ARBA00022889"/>
    </source>
</evidence>
<evidence type="ECO:0000256" key="14">
    <source>
        <dbReference type="SAM" id="Phobius"/>
    </source>
</evidence>
<keyword evidence="13" id="KW-0325">Glycoprotein</keyword>
<dbReference type="SMART" id="SM00100">
    <property type="entry name" value="cNMP"/>
    <property type="match status" value="1"/>
</dbReference>
<dbReference type="CDD" id="cd00038">
    <property type="entry name" value="CAP_ED"/>
    <property type="match status" value="1"/>
</dbReference>
<evidence type="ECO:0000256" key="1">
    <source>
        <dbReference type="ARBA" id="ARBA00004124"/>
    </source>
</evidence>
<dbReference type="InterPro" id="IPR006916">
    <property type="entry name" value="POPDC1-3"/>
</dbReference>
<evidence type="ECO:0000256" key="10">
    <source>
        <dbReference type="ARBA" id="ARBA00022949"/>
    </source>
</evidence>
<sequence>MASRLQSTLPPIALPLTSFFSRLIPLPSVLGTSISVAEVFGHLSFILMAVSYTLDDLLSLRVLATAGSLSMTVFTFFHPHGRVLWLPFRWNCLFIFINAIQITKLLVDEIRASRLTDSEKEVRERFLSDMEGADYARLLNICERVDYEKGAVVMRQGDENEFMSLVTEGEIACVVDGVETYKLNDGNFVAEAALHAGAKVRGSVKSSATLVTTKPTSVYKMHRGQLIDLLEANKSLKKSLQNALSWDIVQKLKSQRHRLETSEHVSENTRKWTGRRNLQTGERYVALLEAMIGDSPTISAEEKSVVDKYRHIHVIDDRRHTDALARCGWTEKEYEEGCKAGDAAASEEHAILAGQSRW</sequence>
<evidence type="ECO:0000256" key="5">
    <source>
        <dbReference type="ARBA" id="ARBA00022427"/>
    </source>
</evidence>
<dbReference type="PANTHER" id="PTHR12101">
    <property type="entry name" value="POPEYE DOMAIN CONTAINING PROTEIN"/>
    <property type="match status" value="1"/>
</dbReference>
<evidence type="ECO:0000256" key="2">
    <source>
        <dbReference type="ARBA" id="ARBA00004141"/>
    </source>
</evidence>
<keyword evidence="5" id="KW-0796">Tight junction</keyword>
<accession>A0ABQ6N4H2</accession>
<keyword evidence="10" id="KW-0965">Cell junction</keyword>
<evidence type="ECO:0000256" key="4">
    <source>
        <dbReference type="ARBA" id="ARBA00007146"/>
    </source>
</evidence>
<evidence type="ECO:0000256" key="13">
    <source>
        <dbReference type="ARBA" id="ARBA00023180"/>
    </source>
</evidence>
<keyword evidence="17" id="KW-1185">Reference proteome</keyword>
<comment type="similarity">
    <text evidence="4">Belongs to the popeye family.</text>
</comment>
<dbReference type="InterPro" id="IPR014710">
    <property type="entry name" value="RmlC-like_jellyroll"/>
</dbReference>
<evidence type="ECO:0000256" key="7">
    <source>
        <dbReference type="ARBA" id="ARBA00022475"/>
    </source>
</evidence>
<keyword evidence="8 14" id="KW-0812">Transmembrane</keyword>
<gene>
    <name evidence="16" type="ORF">TeGR_g2781</name>
</gene>
<feature type="transmembrane region" description="Helical" evidence="14">
    <location>
        <begin position="57"/>
        <end position="76"/>
    </location>
</feature>
<dbReference type="InterPro" id="IPR018490">
    <property type="entry name" value="cNMP-bd_dom_sf"/>
</dbReference>
<evidence type="ECO:0000313" key="17">
    <source>
        <dbReference type="Proteomes" id="UP001165060"/>
    </source>
</evidence>
<dbReference type="Proteomes" id="UP001165060">
    <property type="component" value="Unassembled WGS sequence"/>
</dbReference>
<dbReference type="InterPro" id="IPR000595">
    <property type="entry name" value="cNMP-bd_dom"/>
</dbReference>
<evidence type="ECO:0000256" key="8">
    <source>
        <dbReference type="ARBA" id="ARBA00022692"/>
    </source>
</evidence>
<evidence type="ECO:0000256" key="3">
    <source>
        <dbReference type="ARBA" id="ARBA00004435"/>
    </source>
</evidence>
<dbReference type="PROSITE" id="PS50042">
    <property type="entry name" value="CNMP_BINDING_3"/>
    <property type="match status" value="1"/>
</dbReference>
<keyword evidence="7" id="KW-1003">Cell membrane</keyword>